<keyword evidence="4" id="KW-0963">Cytoplasm</keyword>
<evidence type="ECO:0000313" key="6">
    <source>
        <dbReference type="EMBL" id="KZV47355.1"/>
    </source>
</evidence>
<keyword evidence="7" id="KW-1185">Reference proteome</keyword>
<dbReference type="InterPro" id="IPR007145">
    <property type="entry name" value="MAP65_Ase1_PRC1"/>
</dbReference>
<evidence type="ECO:0000256" key="2">
    <source>
        <dbReference type="ARBA" id="ARBA00006187"/>
    </source>
</evidence>
<dbReference type="Pfam" id="PF03999">
    <property type="entry name" value="MAP65_ASE1"/>
    <property type="match status" value="1"/>
</dbReference>
<reference evidence="6 7" key="1">
    <citation type="journal article" date="2015" name="Proc. Natl. Acad. Sci. U.S.A.">
        <title>The resurrection genome of Boea hygrometrica: A blueprint for survival of dehydration.</title>
        <authorList>
            <person name="Xiao L."/>
            <person name="Yang G."/>
            <person name="Zhang L."/>
            <person name="Yang X."/>
            <person name="Zhao S."/>
            <person name="Ji Z."/>
            <person name="Zhou Q."/>
            <person name="Hu M."/>
            <person name="Wang Y."/>
            <person name="Chen M."/>
            <person name="Xu Y."/>
            <person name="Jin H."/>
            <person name="Xiao X."/>
            <person name="Hu G."/>
            <person name="Bao F."/>
            <person name="Hu Y."/>
            <person name="Wan P."/>
            <person name="Li L."/>
            <person name="Deng X."/>
            <person name="Kuang T."/>
            <person name="Xiang C."/>
            <person name="Zhu J.K."/>
            <person name="Oliver M.J."/>
            <person name="He Y."/>
        </authorList>
    </citation>
    <scope>NUCLEOTIDE SEQUENCE [LARGE SCALE GENOMIC DNA]</scope>
    <source>
        <strain evidence="7">cv. XS01</strain>
    </source>
</reference>
<feature type="region of interest" description="Disordered" evidence="5">
    <location>
        <begin position="539"/>
        <end position="579"/>
    </location>
</feature>
<comment type="subcellular location">
    <subcellularLocation>
        <location evidence="1">Cytoplasm</location>
        <location evidence="1">Cytoskeleton</location>
    </subcellularLocation>
</comment>
<keyword evidence="4" id="KW-0206">Cytoskeleton</keyword>
<proteinExistence type="inferred from homology"/>
<accession>A0A2Z7CLY5</accession>
<sequence>METNCGSLLSELQTLWDEIGEPDDERDKMLFELEQECLDAYRRKVDQARRCQAQLRKLLADCEAQLADICGALGYRPVHVKKISGTLKTELHAIMPQLEDMKKKKTERKGQFVEVKKQIDCILEEFSGSTKEILDTVVIDDSNLSLTRLEDLQNKLLLLQKEKSERLKQVGEQLNVLNSLCLVLGMDFKLTVCDIHPTLDVSGVTKSISVDTMKSLHATICRLKDVKLHRMQKLQDLAVTMVELWNLMDTPLGEQLKFHNVTRTIAASESEVTEPNILSLEFLNNAEAEVARLEELKFSKMKEVLLKKKLILEEICRGSHMIVEEKYMADLSVEAIESGEINPSYLLQQMEVQISKVKEEALSRKEILEKVKKWLAACEEECWLEEYTRDGNRYNAGRGTHLVLKRAEKARSIVSKIPVMVETLKTKVDTWEKENKAEFRYDGVALLSMIEQYCELIQLKEIDRQRQRDLKKLQGQLMVEQEALFGSKQSPSKSGNKNFRPPTGGVDNKRFSVGGAMLQSTFTEKSALSSRSVLKNNGVKQQLGSRSHHHSGFVAHGSGNKHKPSGHGKHQSSNAATNSKHCHIKWVHKQLGYNSLGNPDKECFSFNQSRTPTKMQIPMPSTPPTVSTTMQTATTPFTPCTCDTEEVEYSYEERRAGFTVSKSIMRTHV</sequence>
<dbReference type="GO" id="GO:0005737">
    <property type="term" value="C:cytoplasm"/>
    <property type="evidence" value="ECO:0007669"/>
    <property type="project" value="TreeGrafter"/>
</dbReference>
<gene>
    <name evidence="6" type="ORF">F511_30175</name>
</gene>
<dbReference type="PANTHER" id="PTHR19321:SF7">
    <property type="entry name" value="65-KDA MICROTUBULE-ASSOCIATED PROTEIN 3"/>
    <property type="match status" value="1"/>
</dbReference>
<evidence type="ECO:0000256" key="1">
    <source>
        <dbReference type="ARBA" id="ARBA00004245"/>
    </source>
</evidence>
<evidence type="ECO:0000313" key="7">
    <source>
        <dbReference type="Proteomes" id="UP000250235"/>
    </source>
</evidence>
<dbReference type="GO" id="GO:0000226">
    <property type="term" value="P:microtubule cytoskeleton organization"/>
    <property type="evidence" value="ECO:0007669"/>
    <property type="project" value="InterPro"/>
</dbReference>
<evidence type="ECO:0000256" key="5">
    <source>
        <dbReference type="SAM" id="MobiDB-lite"/>
    </source>
</evidence>
<feature type="compositionally biased region" description="Polar residues" evidence="5">
    <location>
        <begin position="487"/>
        <end position="497"/>
    </location>
</feature>
<dbReference type="Proteomes" id="UP000250235">
    <property type="component" value="Unassembled WGS sequence"/>
</dbReference>
<dbReference type="GO" id="GO:0008017">
    <property type="term" value="F:microtubule binding"/>
    <property type="evidence" value="ECO:0007669"/>
    <property type="project" value="InterPro"/>
</dbReference>
<dbReference type="AlphaFoldDB" id="A0A2Z7CLY5"/>
<feature type="region of interest" description="Disordered" evidence="5">
    <location>
        <begin position="485"/>
        <end position="508"/>
    </location>
</feature>
<comment type="similarity">
    <text evidence="2">Belongs to the MAP65/ASE1 family.</text>
</comment>
<evidence type="ECO:0000256" key="3">
    <source>
        <dbReference type="ARBA" id="ARBA00022701"/>
    </source>
</evidence>
<evidence type="ECO:0000256" key="4">
    <source>
        <dbReference type="ARBA" id="ARBA00023212"/>
    </source>
</evidence>
<dbReference type="PANTHER" id="PTHR19321">
    <property type="entry name" value="PROTEIN REGULATOR OF CYTOKINESIS 1 PRC1-RELATED"/>
    <property type="match status" value="1"/>
</dbReference>
<protein>
    <submittedName>
        <fullName evidence="6">65-kDa microtubule-associated protein 3-like</fullName>
    </submittedName>
</protein>
<feature type="region of interest" description="Disordered" evidence="5">
    <location>
        <begin position="611"/>
        <end position="631"/>
    </location>
</feature>
<name>A0A2Z7CLY5_9LAMI</name>
<keyword evidence="3" id="KW-0493">Microtubule</keyword>
<dbReference type="GO" id="GO:0005819">
    <property type="term" value="C:spindle"/>
    <property type="evidence" value="ECO:0007669"/>
    <property type="project" value="TreeGrafter"/>
</dbReference>
<dbReference type="GO" id="GO:0005874">
    <property type="term" value="C:microtubule"/>
    <property type="evidence" value="ECO:0007669"/>
    <property type="project" value="UniProtKB-KW"/>
</dbReference>
<dbReference type="EMBL" id="KQ995302">
    <property type="protein sequence ID" value="KZV47355.1"/>
    <property type="molecule type" value="Genomic_DNA"/>
</dbReference>
<organism evidence="6 7">
    <name type="scientific">Dorcoceras hygrometricum</name>
    <dbReference type="NCBI Taxonomy" id="472368"/>
    <lineage>
        <taxon>Eukaryota</taxon>
        <taxon>Viridiplantae</taxon>
        <taxon>Streptophyta</taxon>
        <taxon>Embryophyta</taxon>
        <taxon>Tracheophyta</taxon>
        <taxon>Spermatophyta</taxon>
        <taxon>Magnoliopsida</taxon>
        <taxon>eudicotyledons</taxon>
        <taxon>Gunneridae</taxon>
        <taxon>Pentapetalae</taxon>
        <taxon>asterids</taxon>
        <taxon>lamiids</taxon>
        <taxon>Lamiales</taxon>
        <taxon>Gesneriaceae</taxon>
        <taxon>Didymocarpoideae</taxon>
        <taxon>Trichosporeae</taxon>
        <taxon>Loxocarpinae</taxon>
        <taxon>Dorcoceras</taxon>
    </lineage>
</organism>
<dbReference type="Gene3D" id="1.20.58.1520">
    <property type="match status" value="1"/>
</dbReference>
<dbReference type="OrthoDB" id="642895at2759"/>
<feature type="compositionally biased region" description="Basic residues" evidence="5">
    <location>
        <begin position="559"/>
        <end position="570"/>
    </location>
</feature>